<evidence type="ECO:0000256" key="4">
    <source>
        <dbReference type="ARBA" id="ARBA00023002"/>
    </source>
</evidence>
<keyword evidence="3 6" id="KW-0479">Metal-binding</keyword>
<dbReference type="AlphaFoldDB" id="A0A2T2NSM1"/>
<dbReference type="STRING" id="1448308.A0A2T2NSM1"/>
<name>A0A2T2NSM1_CORCC</name>
<dbReference type="Pfam" id="PF00067">
    <property type="entry name" value="p450"/>
    <property type="match status" value="1"/>
</dbReference>
<dbReference type="InterPro" id="IPR050121">
    <property type="entry name" value="Cytochrome_P450_monoxygenase"/>
</dbReference>
<dbReference type="PROSITE" id="PS00086">
    <property type="entry name" value="CYTOCHROME_P450"/>
    <property type="match status" value="1"/>
</dbReference>
<reference evidence="8 9" key="1">
    <citation type="journal article" date="2018" name="Front. Microbiol.">
        <title>Genome-Wide Analysis of Corynespora cassiicola Leaf Fall Disease Putative Effectors.</title>
        <authorList>
            <person name="Lopez D."/>
            <person name="Ribeiro S."/>
            <person name="Label P."/>
            <person name="Fumanal B."/>
            <person name="Venisse J.S."/>
            <person name="Kohler A."/>
            <person name="de Oliveira R.R."/>
            <person name="Labutti K."/>
            <person name="Lipzen A."/>
            <person name="Lail K."/>
            <person name="Bauer D."/>
            <person name="Ohm R.A."/>
            <person name="Barry K.W."/>
            <person name="Spatafora J."/>
            <person name="Grigoriev I.V."/>
            <person name="Martin F.M."/>
            <person name="Pujade-Renaud V."/>
        </authorList>
    </citation>
    <scope>NUCLEOTIDE SEQUENCE [LARGE SCALE GENOMIC DNA]</scope>
    <source>
        <strain evidence="8 9">Philippines</strain>
    </source>
</reference>
<dbReference type="GO" id="GO:0004497">
    <property type="term" value="F:monooxygenase activity"/>
    <property type="evidence" value="ECO:0007669"/>
    <property type="project" value="UniProtKB-KW"/>
</dbReference>
<keyword evidence="4 7" id="KW-0560">Oxidoreductase</keyword>
<dbReference type="GO" id="GO:0020037">
    <property type="term" value="F:heme binding"/>
    <property type="evidence" value="ECO:0007669"/>
    <property type="project" value="InterPro"/>
</dbReference>
<organism evidence="8 9">
    <name type="scientific">Corynespora cassiicola Philippines</name>
    <dbReference type="NCBI Taxonomy" id="1448308"/>
    <lineage>
        <taxon>Eukaryota</taxon>
        <taxon>Fungi</taxon>
        <taxon>Dikarya</taxon>
        <taxon>Ascomycota</taxon>
        <taxon>Pezizomycotina</taxon>
        <taxon>Dothideomycetes</taxon>
        <taxon>Pleosporomycetidae</taxon>
        <taxon>Pleosporales</taxon>
        <taxon>Corynesporascaceae</taxon>
        <taxon>Corynespora</taxon>
    </lineage>
</organism>
<evidence type="ECO:0000256" key="6">
    <source>
        <dbReference type="PIRSR" id="PIRSR602401-1"/>
    </source>
</evidence>
<sequence>MKKLYRRWKSPLASAPGPWYTKWTSLVLSYHWLSGNRAHHVERLHKKYGSTVRISPYEMDFASVNAVRQIYSFKRPFLKAEFYDHLRDHSGYSSVFDTRDPIAHSRYRRLLANPLSETGLKSFEPLISDKVDLAIDRIGQEIKQKGFADILKWWMFMATDVIGELSFGDSFRMLDQGKSNQYVDDLAKVGFMSGIQAGFPKLFALANYVPLPVISQAKAINARLTVYGQQSIQRYEKMVMADPWNVRPTLFTKFFKAGEEGLSQGEIISNAKAYIVAGSDTTAITLSYLMYSVCKDEQVKARLIEEVSALAEGYQDGDLKQLSYLSQVIRETTRLYAAAPSGMPRDAPPEGCEIDGYYVPRGTTVSTQPFSMHRNPTVYPEPERFDPSRWEKPTKDMNDAWMPFGAGSRVCIGTHLAYMELRLATVKFFRAFPNVRLSKKGGFGDSDMDSVIFFLMTPKGKRCHIELS</sequence>
<evidence type="ECO:0000256" key="1">
    <source>
        <dbReference type="ARBA" id="ARBA00001971"/>
    </source>
</evidence>
<dbReference type="PANTHER" id="PTHR24305">
    <property type="entry name" value="CYTOCHROME P450"/>
    <property type="match status" value="1"/>
</dbReference>
<accession>A0A2T2NSM1</accession>
<evidence type="ECO:0000256" key="3">
    <source>
        <dbReference type="ARBA" id="ARBA00022723"/>
    </source>
</evidence>
<dbReference type="PRINTS" id="PR00385">
    <property type="entry name" value="P450"/>
</dbReference>
<evidence type="ECO:0000313" key="8">
    <source>
        <dbReference type="EMBL" id="PSN68078.1"/>
    </source>
</evidence>
<keyword evidence="6 7" id="KW-0349">Heme</keyword>
<dbReference type="PANTHER" id="PTHR24305:SF96">
    <property type="entry name" value="CYTOCHROME P450 MONOOXYGENASE STCB-RELATED"/>
    <property type="match status" value="1"/>
</dbReference>
<dbReference type="InterPro" id="IPR017972">
    <property type="entry name" value="Cyt_P450_CS"/>
</dbReference>
<comment type="cofactor">
    <cofactor evidence="1 6">
        <name>heme</name>
        <dbReference type="ChEBI" id="CHEBI:30413"/>
    </cofactor>
</comment>
<evidence type="ECO:0000313" key="9">
    <source>
        <dbReference type="Proteomes" id="UP000240883"/>
    </source>
</evidence>
<protein>
    <submittedName>
        <fullName evidence="8">Cytochrome protein</fullName>
    </submittedName>
</protein>
<evidence type="ECO:0000256" key="5">
    <source>
        <dbReference type="ARBA" id="ARBA00023004"/>
    </source>
</evidence>
<proteinExistence type="inferred from homology"/>
<dbReference type="InterPro" id="IPR001128">
    <property type="entry name" value="Cyt_P450"/>
</dbReference>
<dbReference type="Gene3D" id="1.10.630.10">
    <property type="entry name" value="Cytochrome P450"/>
    <property type="match status" value="1"/>
</dbReference>
<dbReference type="InterPro" id="IPR002401">
    <property type="entry name" value="Cyt_P450_E_grp-I"/>
</dbReference>
<comment type="similarity">
    <text evidence="2 7">Belongs to the cytochrome P450 family.</text>
</comment>
<evidence type="ECO:0000256" key="7">
    <source>
        <dbReference type="RuleBase" id="RU000461"/>
    </source>
</evidence>
<dbReference type="GO" id="GO:0016705">
    <property type="term" value="F:oxidoreductase activity, acting on paired donors, with incorporation or reduction of molecular oxygen"/>
    <property type="evidence" value="ECO:0007669"/>
    <property type="project" value="InterPro"/>
</dbReference>
<dbReference type="GO" id="GO:0005506">
    <property type="term" value="F:iron ion binding"/>
    <property type="evidence" value="ECO:0007669"/>
    <property type="project" value="InterPro"/>
</dbReference>
<gene>
    <name evidence="8" type="ORF">BS50DRAFT_356829</name>
</gene>
<keyword evidence="5 6" id="KW-0408">Iron</keyword>
<dbReference type="SUPFAM" id="SSF48264">
    <property type="entry name" value="Cytochrome P450"/>
    <property type="match status" value="1"/>
</dbReference>
<dbReference type="EMBL" id="KZ678134">
    <property type="protein sequence ID" value="PSN68078.1"/>
    <property type="molecule type" value="Genomic_DNA"/>
</dbReference>
<evidence type="ECO:0000256" key="2">
    <source>
        <dbReference type="ARBA" id="ARBA00010617"/>
    </source>
</evidence>
<keyword evidence="7" id="KW-0503">Monooxygenase</keyword>
<feature type="binding site" description="axial binding residue" evidence="6">
    <location>
        <position position="411"/>
    </location>
    <ligand>
        <name>heme</name>
        <dbReference type="ChEBI" id="CHEBI:30413"/>
    </ligand>
    <ligandPart>
        <name>Fe</name>
        <dbReference type="ChEBI" id="CHEBI:18248"/>
    </ligandPart>
</feature>
<dbReference type="PRINTS" id="PR00463">
    <property type="entry name" value="EP450I"/>
</dbReference>
<dbReference type="OrthoDB" id="1470350at2759"/>
<dbReference type="InterPro" id="IPR036396">
    <property type="entry name" value="Cyt_P450_sf"/>
</dbReference>
<keyword evidence="9" id="KW-1185">Reference proteome</keyword>
<dbReference type="Proteomes" id="UP000240883">
    <property type="component" value="Unassembled WGS sequence"/>
</dbReference>
<dbReference type="CDD" id="cd11059">
    <property type="entry name" value="CYP_fungal"/>
    <property type="match status" value="1"/>
</dbReference>